<evidence type="ECO:0000256" key="2">
    <source>
        <dbReference type="SAM" id="Phobius"/>
    </source>
</evidence>
<feature type="transmembrane region" description="Helical" evidence="2">
    <location>
        <begin position="6"/>
        <end position="28"/>
    </location>
</feature>
<keyword evidence="2" id="KW-1133">Transmembrane helix</keyword>
<keyword evidence="1" id="KW-0378">Hydrolase</keyword>
<feature type="transmembrane region" description="Helical" evidence="2">
    <location>
        <begin position="40"/>
        <end position="69"/>
    </location>
</feature>
<organism evidence="4 5">
    <name type="scientific">Nocardioides jiangsuensis</name>
    <dbReference type="NCBI Taxonomy" id="2866161"/>
    <lineage>
        <taxon>Bacteria</taxon>
        <taxon>Bacillati</taxon>
        <taxon>Actinomycetota</taxon>
        <taxon>Actinomycetes</taxon>
        <taxon>Propionibacteriales</taxon>
        <taxon>Nocardioidaceae</taxon>
        <taxon>Nocardioides</taxon>
    </lineage>
</organism>
<dbReference type="EMBL" id="JAIEZQ010000001">
    <property type="protein sequence ID" value="MBY9073553.1"/>
    <property type="molecule type" value="Genomic_DNA"/>
</dbReference>
<reference evidence="4 5" key="1">
    <citation type="submission" date="2021-08" db="EMBL/GenBank/DDBJ databases">
        <title>Nocardioides bacterium WL0053 sp. nov., isolated from the sediment.</title>
        <authorList>
            <person name="Wang L."/>
            <person name="Zhang D."/>
            <person name="Zhang A."/>
        </authorList>
    </citation>
    <scope>NUCLEOTIDE SEQUENCE [LARGE SCALE GENOMIC DNA]</scope>
    <source>
        <strain evidence="4 5">WL0053</strain>
    </source>
</reference>
<comment type="caution">
    <text evidence="4">The sequence shown here is derived from an EMBL/GenBank/DDBJ whole genome shotgun (WGS) entry which is preliminary data.</text>
</comment>
<dbReference type="InterPro" id="IPR036457">
    <property type="entry name" value="PPM-type-like_dom_sf"/>
</dbReference>
<evidence type="ECO:0000256" key="1">
    <source>
        <dbReference type="ARBA" id="ARBA00022801"/>
    </source>
</evidence>
<dbReference type="Pfam" id="PF07228">
    <property type="entry name" value="SpoIIE"/>
    <property type="match status" value="1"/>
</dbReference>
<keyword evidence="5" id="KW-1185">Reference proteome</keyword>
<proteinExistence type="predicted"/>
<dbReference type="Gene3D" id="3.60.40.10">
    <property type="entry name" value="PPM-type phosphatase domain"/>
    <property type="match status" value="1"/>
</dbReference>
<keyword evidence="2" id="KW-0812">Transmembrane</keyword>
<feature type="domain" description="PPM-type phosphatase" evidence="3">
    <location>
        <begin position="133"/>
        <end position="343"/>
    </location>
</feature>
<evidence type="ECO:0000313" key="5">
    <source>
        <dbReference type="Proteomes" id="UP000754710"/>
    </source>
</evidence>
<keyword evidence="2" id="KW-0472">Membrane</keyword>
<accession>A0ABS7RHK9</accession>
<feature type="transmembrane region" description="Helical" evidence="2">
    <location>
        <begin position="81"/>
        <end position="100"/>
    </location>
</feature>
<dbReference type="SUPFAM" id="SSF81606">
    <property type="entry name" value="PP2C-like"/>
    <property type="match status" value="1"/>
</dbReference>
<gene>
    <name evidence="4" type="ORF">K1X13_01840</name>
</gene>
<dbReference type="RefSeq" id="WP_221023338.1">
    <property type="nucleotide sequence ID" value="NZ_JAIEZQ010000001.1"/>
</dbReference>
<dbReference type="SMART" id="SM00331">
    <property type="entry name" value="PP2C_SIG"/>
    <property type="match status" value="1"/>
</dbReference>
<name>A0ABS7RHK9_9ACTN</name>
<evidence type="ECO:0000313" key="4">
    <source>
        <dbReference type="EMBL" id="MBY9073553.1"/>
    </source>
</evidence>
<sequence length="361" mass="37850">MTNTRAVRLGAFIAVAWLLLLSVVDVLVPPDISPDPLFALAALVAAAVLSPRATAGFAAAAVVLVVLSGLYNEAWDTAQQWVRLLDVVLVGAAAVVIAEVRVRRERRFGHVATIAEVAQRAVLPTLPAAAADVRVTARYQSAVEDAVVGGDLYDCSLAGARVRFLVGDVRGKGLAAVEQAARVIRAFRQAAATATSLPDVASDVDAYLTPFMGDEDFATALMVDASHRGRVDLLSCGHPPPMLIRPDGTAELLTVPPGLPLGLGAGDESVTLSWEAGDRLLLYTDGLSEARDEQGRFLPLLELAPTLAAAQPDVALDGVLERVRRHIAGGRLSDDLAIVLLENTAGRLTGGATHASGETEW</sequence>
<evidence type="ECO:0000259" key="3">
    <source>
        <dbReference type="SMART" id="SM00331"/>
    </source>
</evidence>
<dbReference type="Proteomes" id="UP000754710">
    <property type="component" value="Unassembled WGS sequence"/>
</dbReference>
<dbReference type="PANTHER" id="PTHR43156">
    <property type="entry name" value="STAGE II SPORULATION PROTEIN E-RELATED"/>
    <property type="match status" value="1"/>
</dbReference>
<dbReference type="InterPro" id="IPR001932">
    <property type="entry name" value="PPM-type_phosphatase-like_dom"/>
</dbReference>
<protein>
    <submittedName>
        <fullName evidence="4">Serine/threonine-protein phosphatase</fullName>
    </submittedName>
</protein>
<dbReference type="PANTHER" id="PTHR43156:SF2">
    <property type="entry name" value="STAGE II SPORULATION PROTEIN E"/>
    <property type="match status" value="1"/>
</dbReference>
<dbReference type="InterPro" id="IPR052016">
    <property type="entry name" value="Bact_Sigma-Reg"/>
</dbReference>